<dbReference type="GO" id="GO:0003993">
    <property type="term" value="F:acid phosphatase activity"/>
    <property type="evidence" value="ECO:0007669"/>
    <property type="project" value="UniProtKB-EC"/>
</dbReference>
<dbReference type="GO" id="GO:0009395">
    <property type="term" value="P:phospholipid catabolic process"/>
    <property type="evidence" value="ECO:0007669"/>
    <property type="project" value="TreeGrafter"/>
</dbReference>
<dbReference type="Proteomes" id="UP000035720">
    <property type="component" value="Unassembled WGS sequence"/>
</dbReference>
<organism evidence="7 8">
    <name type="scientific">Nostocoides jenkinsii Ben 74</name>
    <dbReference type="NCBI Taxonomy" id="1193518"/>
    <lineage>
        <taxon>Bacteria</taxon>
        <taxon>Bacillati</taxon>
        <taxon>Actinomycetota</taxon>
        <taxon>Actinomycetes</taxon>
        <taxon>Micrococcales</taxon>
        <taxon>Intrasporangiaceae</taxon>
        <taxon>Nostocoides</taxon>
    </lineage>
</organism>
<keyword evidence="2" id="KW-0964">Secreted</keyword>
<comment type="caution">
    <text evidence="7">The sequence shown here is derived from an EMBL/GenBank/DDBJ whole genome shotgun (WGS) entry which is preliminary data.</text>
</comment>
<keyword evidence="3 7" id="KW-0378">Hydrolase</keyword>
<comment type="subcellular location">
    <subcellularLocation>
        <location evidence="1">Secreted</location>
        <location evidence="1">Cell wall</location>
    </subcellularLocation>
</comment>
<gene>
    <name evidence="7" type="ORF">BN13_820012</name>
</gene>
<evidence type="ECO:0000256" key="2">
    <source>
        <dbReference type="ARBA" id="ARBA00022512"/>
    </source>
</evidence>
<feature type="region of interest" description="Disordered" evidence="5">
    <location>
        <begin position="296"/>
        <end position="321"/>
    </location>
</feature>
<dbReference type="AlphaFoldDB" id="A0A077MBS6"/>
<dbReference type="STRING" id="1193518.BN13_820012"/>
<proteinExistence type="predicted"/>
<feature type="chain" id="PRO_5001721105" evidence="6">
    <location>
        <begin position="27"/>
        <end position="334"/>
    </location>
</feature>
<evidence type="ECO:0000256" key="3">
    <source>
        <dbReference type="ARBA" id="ARBA00022801"/>
    </source>
</evidence>
<keyword evidence="6" id="KW-0732">Signal</keyword>
<evidence type="ECO:0000313" key="8">
    <source>
        <dbReference type="Proteomes" id="UP000035720"/>
    </source>
</evidence>
<keyword evidence="8" id="KW-1185">Reference proteome</keyword>
<keyword evidence="2" id="KW-0134">Cell wall</keyword>
<evidence type="ECO:0000256" key="5">
    <source>
        <dbReference type="SAM" id="MobiDB-lite"/>
    </source>
</evidence>
<evidence type="ECO:0000256" key="4">
    <source>
        <dbReference type="ARBA" id="ARBA00048421"/>
    </source>
</evidence>
<dbReference type="PROSITE" id="PS51318">
    <property type="entry name" value="TAT"/>
    <property type="match status" value="1"/>
</dbReference>
<accession>A0A077MBS6</accession>
<dbReference type="GO" id="GO:0034480">
    <property type="term" value="F:phosphatidylcholine phospholipase C activity"/>
    <property type="evidence" value="ECO:0007669"/>
    <property type="project" value="UniProtKB-EC"/>
</dbReference>
<dbReference type="EMBL" id="CAJC01000197">
    <property type="protein sequence ID" value="CCI54791.1"/>
    <property type="molecule type" value="Genomic_DNA"/>
</dbReference>
<reference evidence="7 8" key="1">
    <citation type="journal article" date="2013" name="ISME J.">
        <title>A metabolic model for members of the genus Tetrasphaera involved in enhanced biological phosphorus removal.</title>
        <authorList>
            <person name="Kristiansen R."/>
            <person name="Nguyen H.T.T."/>
            <person name="Saunders A.M."/>
            <person name="Nielsen J.L."/>
            <person name="Wimmer R."/>
            <person name="Le V.Q."/>
            <person name="McIlroy S.J."/>
            <person name="Petrovski S."/>
            <person name="Seviour R.J."/>
            <person name="Calteau A."/>
            <person name="Nielsen K.L."/>
            <person name="Nielsen P.H."/>
        </authorList>
    </citation>
    <scope>NUCLEOTIDE SEQUENCE [LARGE SCALE GENOMIC DNA]</scope>
    <source>
        <strain evidence="7 8">Ben 74</strain>
    </source>
</reference>
<dbReference type="InterPro" id="IPR006311">
    <property type="entry name" value="TAT_signal"/>
</dbReference>
<feature type="compositionally biased region" description="Basic residues" evidence="5">
    <location>
        <begin position="307"/>
        <end position="320"/>
    </location>
</feature>
<evidence type="ECO:0000256" key="6">
    <source>
        <dbReference type="SAM" id="SignalP"/>
    </source>
</evidence>
<dbReference type="Pfam" id="PF04185">
    <property type="entry name" value="Phosphoesterase"/>
    <property type="match status" value="1"/>
</dbReference>
<protein>
    <submittedName>
        <fullName evidence="7">Putative Acid phosphatase</fullName>
        <ecNumber evidence="7">3.1.3.2</ecNumber>
    </submittedName>
</protein>
<name>A0A077MBS6_9MICO</name>
<dbReference type="EC" id="3.1.3.2" evidence="7"/>
<dbReference type="PANTHER" id="PTHR31956">
    <property type="entry name" value="NON-SPECIFIC PHOSPHOLIPASE C4-RELATED"/>
    <property type="match status" value="1"/>
</dbReference>
<dbReference type="InterPro" id="IPR007312">
    <property type="entry name" value="Phosphoesterase"/>
</dbReference>
<dbReference type="PANTHER" id="PTHR31956:SF8">
    <property type="entry name" value="ACID PHOSPHATASE PHOA (AFU_ORTHOLOGUE AFUA_1G03570)"/>
    <property type="match status" value="1"/>
</dbReference>
<comment type="catalytic activity">
    <reaction evidence="4">
        <text>a 1,2-diacyl-sn-glycero-3-phosphocholine + H2O = phosphocholine + a 1,2-diacyl-sn-glycerol + H(+)</text>
        <dbReference type="Rhea" id="RHEA:10604"/>
        <dbReference type="ChEBI" id="CHEBI:15377"/>
        <dbReference type="ChEBI" id="CHEBI:15378"/>
        <dbReference type="ChEBI" id="CHEBI:17815"/>
        <dbReference type="ChEBI" id="CHEBI:57643"/>
        <dbReference type="ChEBI" id="CHEBI:295975"/>
        <dbReference type="EC" id="3.1.4.3"/>
    </reaction>
    <physiologicalReaction direction="left-to-right" evidence="4">
        <dbReference type="Rhea" id="RHEA:10605"/>
    </physiologicalReaction>
</comment>
<feature type="signal peptide" evidence="6">
    <location>
        <begin position="1"/>
        <end position="26"/>
    </location>
</feature>
<sequence>MTRSRRILAALAGGACVAALTGTASARPTVGLDQGASAAGALPPVKHLFIINFENKGFTRTWGPTSKAPYLSKTLRAKGVLLSNYYATAHNSQPNYIAQISGQGPNRKMQTGCQIFQPFKVSGTAAPGQYVGIGCVFPATVPSLPGQLNAKGLRWKGYMEDMGTSCRRPALGAADDTQHAEVGDQYAVRHNPFVYFRAITDSPSCANRVVDLSRLTKDLKSVSRTPNYVYITPNLCNDGHDAPCVDGRPGGARAGGRVDEDLGAAHPQFTGLQTGRRAHHHGRRVGLAECRFQRLLRRGPGAERRPPGHHRAGRGPHRCPGHLAVRQARLHGAR</sequence>
<evidence type="ECO:0000256" key="1">
    <source>
        <dbReference type="ARBA" id="ARBA00004191"/>
    </source>
</evidence>
<evidence type="ECO:0000313" key="7">
    <source>
        <dbReference type="EMBL" id="CCI54791.1"/>
    </source>
</evidence>